<evidence type="ECO:0000313" key="5">
    <source>
        <dbReference type="EMBL" id="MBP1041812.1"/>
    </source>
</evidence>
<feature type="domain" description="Methyltransferase type 11" evidence="4">
    <location>
        <begin position="38"/>
        <end position="126"/>
    </location>
</feature>
<dbReference type="EMBL" id="JAEEGA010000007">
    <property type="protein sequence ID" value="MBP1041812.1"/>
    <property type="molecule type" value="Genomic_DNA"/>
</dbReference>
<protein>
    <submittedName>
        <fullName evidence="5">Methyltransferase domain-containing protein</fullName>
    </submittedName>
</protein>
<evidence type="ECO:0000313" key="6">
    <source>
        <dbReference type="Proteomes" id="UP000674938"/>
    </source>
</evidence>
<dbReference type="CDD" id="cd02440">
    <property type="entry name" value="AdoMet_MTases"/>
    <property type="match status" value="1"/>
</dbReference>
<evidence type="ECO:0000259" key="4">
    <source>
        <dbReference type="Pfam" id="PF08241"/>
    </source>
</evidence>
<reference evidence="5" key="1">
    <citation type="submission" date="2020-12" db="EMBL/GenBank/DDBJ databases">
        <title>Vagococcus allomyrinae sp. nov. and Enterococcus lavae sp. nov., isolated from the larvae of Allomyrina dichotoma.</title>
        <authorList>
            <person name="Lee S.D."/>
        </authorList>
    </citation>
    <scope>NUCLEOTIDE SEQUENCE</scope>
    <source>
        <strain evidence="5">BWB3-3</strain>
    </source>
</reference>
<dbReference type="PANTHER" id="PTHR43464">
    <property type="entry name" value="METHYLTRANSFERASE"/>
    <property type="match status" value="1"/>
</dbReference>
<keyword evidence="1 5" id="KW-0489">Methyltransferase</keyword>
<dbReference type="Pfam" id="PF08241">
    <property type="entry name" value="Methyltransf_11"/>
    <property type="match status" value="1"/>
</dbReference>
<accession>A0A940P5K0</accession>
<dbReference type="PANTHER" id="PTHR43464:SF19">
    <property type="entry name" value="UBIQUINONE BIOSYNTHESIS O-METHYLTRANSFERASE, MITOCHONDRIAL"/>
    <property type="match status" value="1"/>
</dbReference>
<dbReference type="Proteomes" id="UP000674938">
    <property type="component" value="Unassembled WGS sequence"/>
</dbReference>
<dbReference type="SUPFAM" id="SSF53335">
    <property type="entry name" value="S-adenosyl-L-methionine-dependent methyltransferases"/>
    <property type="match status" value="1"/>
</dbReference>
<dbReference type="RefSeq" id="WP_209528358.1">
    <property type="nucleotide sequence ID" value="NZ_JAEEGA010000007.1"/>
</dbReference>
<evidence type="ECO:0000256" key="2">
    <source>
        <dbReference type="ARBA" id="ARBA00022679"/>
    </source>
</evidence>
<organism evidence="5 6">
    <name type="scientific">Vagococcus allomyrinae</name>
    <dbReference type="NCBI Taxonomy" id="2794353"/>
    <lineage>
        <taxon>Bacteria</taxon>
        <taxon>Bacillati</taxon>
        <taxon>Bacillota</taxon>
        <taxon>Bacilli</taxon>
        <taxon>Lactobacillales</taxon>
        <taxon>Enterococcaceae</taxon>
        <taxon>Vagococcus</taxon>
    </lineage>
</organism>
<dbReference type="InterPro" id="IPR013216">
    <property type="entry name" value="Methyltransf_11"/>
</dbReference>
<dbReference type="GO" id="GO:0008757">
    <property type="term" value="F:S-adenosylmethionine-dependent methyltransferase activity"/>
    <property type="evidence" value="ECO:0007669"/>
    <property type="project" value="InterPro"/>
</dbReference>
<keyword evidence="2" id="KW-0808">Transferase</keyword>
<sequence>MKKQIQNYYQQATETPWGKLFYDVVFQQLKIGPNLKVLDFGSGFGFTAAHYGGENELVAIEPSLEMIKWGKCANFQQLVGGEELLGQLPRATFDWIICHNVLEYVDNQEAVLTSLLNLLKPGGRLSLIKHHLPGAIIQQAVLMDAPQDAMALLEKQGVKSSYFGAIQFYEESQLVSWCQPFKAEIVERFGIRSMYGLSQNEEAKQTNDWYQGMLRLEAVIAQKSPFAEMAFYRHLIIEKKCEVGLF</sequence>
<dbReference type="InterPro" id="IPR029063">
    <property type="entry name" value="SAM-dependent_MTases_sf"/>
</dbReference>
<evidence type="ECO:0000256" key="3">
    <source>
        <dbReference type="ARBA" id="ARBA00022691"/>
    </source>
</evidence>
<proteinExistence type="predicted"/>
<gene>
    <name evidence="5" type="ORF">I6N95_12405</name>
</gene>
<keyword evidence="3" id="KW-0949">S-adenosyl-L-methionine</keyword>
<dbReference type="Gene3D" id="3.40.50.150">
    <property type="entry name" value="Vaccinia Virus protein VP39"/>
    <property type="match status" value="1"/>
</dbReference>
<dbReference type="AlphaFoldDB" id="A0A940P5K0"/>
<keyword evidence="6" id="KW-1185">Reference proteome</keyword>
<name>A0A940P5K0_9ENTE</name>
<dbReference type="GO" id="GO:0032259">
    <property type="term" value="P:methylation"/>
    <property type="evidence" value="ECO:0007669"/>
    <property type="project" value="UniProtKB-KW"/>
</dbReference>
<evidence type="ECO:0000256" key="1">
    <source>
        <dbReference type="ARBA" id="ARBA00022603"/>
    </source>
</evidence>
<comment type="caution">
    <text evidence="5">The sequence shown here is derived from an EMBL/GenBank/DDBJ whole genome shotgun (WGS) entry which is preliminary data.</text>
</comment>